<dbReference type="Proteomes" id="UP000230392">
    <property type="component" value="Unassembled WGS sequence"/>
</dbReference>
<dbReference type="AlphaFoldDB" id="A0A2G9YAW2"/>
<protein>
    <recommendedName>
        <fullName evidence="3">Polyhydroxyalkanoate synthesis regulator</fullName>
    </recommendedName>
</protein>
<evidence type="ECO:0000313" key="2">
    <source>
        <dbReference type="Proteomes" id="UP000230392"/>
    </source>
</evidence>
<name>A0A2G9YAW2_9BACT</name>
<sequence length="92" mass="10626">IDKALELGLGIAAYSEEKLAEFLKEVTAKGETKREDVAKFKEEFLKKGAAFRKEFAERIKKEVELVIKKMHLATSQDLEELKKRIESLEEKE</sequence>
<accession>A0A2G9YAW2</accession>
<reference evidence="1 2" key="1">
    <citation type="submission" date="2017-09" db="EMBL/GenBank/DDBJ databases">
        <title>Depth-based differentiation of microbial function through sediment-hosted aquifers and enrichment of novel symbionts in the deep terrestrial subsurface.</title>
        <authorList>
            <person name="Probst A.J."/>
            <person name="Ladd B."/>
            <person name="Jarett J.K."/>
            <person name="Geller-Mcgrath D.E."/>
            <person name="Sieber C.M."/>
            <person name="Emerson J.B."/>
            <person name="Anantharaman K."/>
            <person name="Thomas B.C."/>
            <person name="Malmstrom R."/>
            <person name="Stieglmeier M."/>
            <person name="Klingl A."/>
            <person name="Woyke T."/>
            <person name="Ryan C.M."/>
            <person name="Banfield J.F."/>
        </authorList>
    </citation>
    <scope>NUCLEOTIDE SEQUENCE [LARGE SCALE GENOMIC DNA]</scope>
    <source>
        <strain evidence="1">CG23_combo_of_CG06-09_8_20_14_all_48_7</strain>
    </source>
</reference>
<dbReference type="EMBL" id="PCRF01000142">
    <property type="protein sequence ID" value="PIP16322.1"/>
    <property type="molecule type" value="Genomic_DNA"/>
</dbReference>
<gene>
    <name evidence="1" type="ORF">COX46_02920</name>
</gene>
<proteinExistence type="predicted"/>
<evidence type="ECO:0008006" key="3">
    <source>
        <dbReference type="Google" id="ProtNLM"/>
    </source>
</evidence>
<comment type="caution">
    <text evidence="1">The sequence shown here is derived from an EMBL/GenBank/DDBJ whole genome shotgun (WGS) entry which is preliminary data.</text>
</comment>
<feature type="non-terminal residue" evidence="1">
    <location>
        <position position="1"/>
    </location>
</feature>
<organism evidence="1 2">
    <name type="scientific">bacterium (Candidatus Ratteibacteria) CG23_combo_of_CG06-09_8_20_14_all_48_7</name>
    <dbReference type="NCBI Taxonomy" id="2014292"/>
    <lineage>
        <taxon>Bacteria</taxon>
        <taxon>Candidatus Ratteibacteria</taxon>
    </lineage>
</organism>
<evidence type="ECO:0000313" key="1">
    <source>
        <dbReference type="EMBL" id="PIP16322.1"/>
    </source>
</evidence>